<dbReference type="SUPFAM" id="SSF46689">
    <property type="entry name" value="Homeodomain-like"/>
    <property type="match status" value="1"/>
</dbReference>
<dbReference type="SUPFAM" id="SSF48498">
    <property type="entry name" value="Tetracyclin repressor-like, C-terminal domain"/>
    <property type="match status" value="1"/>
</dbReference>
<evidence type="ECO:0000259" key="5">
    <source>
        <dbReference type="PROSITE" id="PS50977"/>
    </source>
</evidence>
<dbReference type="PANTHER" id="PTHR30055:SF234">
    <property type="entry name" value="HTH-TYPE TRANSCRIPTIONAL REGULATOR BETI"/>
    <property type="match status" value="1"/>
</dbReference>
<evidence type="ECO:0000256" key="4">
    <source>
        <dbReference type="PROSITE-ProRule" id="PRU00335"/>
    </source>
</evidence>
<keyword evidence="7" id="KW-1185">Reference proteome</keyword>
<dbReference type="PANTHER" id="PTHR30055">
    <property type="entry name" value="HTH-TYPE TRANSCRIPTIONAL REGULATOR RUTR"/>
    <property type="match status" value="1"/>
</dbReference>
<dbReference type="PROSITE" id="PS50977">
    <property type="entry name" value="HTH_TETR_2"/>
    <property type="match status" value="1"/>
</dbReference>
<comment type="caution">
    <text evidence="6">The sequence shown here is derived from an EMBL/GenBank/DDBJ whole genome shotgun (WGS) entry which is preliminary data.</text>
</comment>
<dbReference type="Proteomes" id="UP001552594">
    <property type="component" value="Unassembled WGS sequence"/>
</dbReference>
<reference evidence="6 7" key="1">
    <citation type="submission" date="2024-06" db="EMBL/GenBank/DDBJ databases">
        <title>The Natural Products Discovery Center: Release of the First 8490 Sequenced Strains for Exploring Actinobacteria Biosynthetic Diversity.</title>
        <authorList>
            <person name="Kalkreuter E."/>
            <person name="Kautsar S.A."/>
            <person name="Yang D."/>
            <person name="Bader C.D."/>
            <person name="Teijaro C.N."/>
            <person name="Fluegel L."/>
            <person name="Davis C.M."/>
            <person name="Simpson J.R."/>
            <person name="Lauterbach L."/>
            <person name="Steele A.D."/>
            <person name="Gui C."/>
            <person name="Meng S."/>
            <person name="Li G."/>
            <person name="Viehrig K."/>
            <person name="Ye F."/>
            <person name="Su P."/>
            <person name="Kiefer A.F."/>
            <person name="Nichols A."/>
            <person name="Cepeda A.J."/>
            <person name="Yan W."/>
            <person name="Fan B."/>
            <person name="Jiang Y."/>
            <person name="Adhikari A."/>
            <person name="Zheng C.-J."/>
            <person name="Schuster L."/>
            <person name="Cowan T.M."/>
            <person name="Smanski M.J."/>
            <person name="Chevrette M.G."/>
            <person name="De Carvalho L.P.S."/>
            <person name="Shen B."/>
        </authorList>
    </citation>
    <scope>NUCLEOTIDE SEQUENCE [LARGE SCALE GENOMIC DNA]</scope>
    <source>
        <strain evidence="6 7">NPDC052347</strain>
    </source>
</reference>
<dbReference type="Pfam" id="PF00440">
    <property type="entry name" value="TetR_N"/>
    <property type="match status" value="1"/>
</dbReference>
<protein>
    <submittedName>
        <fullName evidence="6">Helix-turn-helix domain-containing protein</fullName>
    </submittedName>
</protein>
<feature type="domain" description="HTH tetR-type" evidence="5">
    <location>
        <begin position="1"/>
        <end position="60"/>
    </location>
</feature>
<dbReference type="InterPro" id="IPR003012">
    <property type="entry name" value="Tet_transcr_reg_TetR"/>
</dbReference>
<proteinExistence type="predicted"/>
<evidence type="ECO:0000256" key="2">
    <source>
        <dbReference type="ARBA" id="ARBA00023125"/>
    </source>
</evidence>
<gene>
    <name evidence="6" type="ORF">AB0L16_12885</name>
</gene>
<keyword evidence="2 4" id="KW-0238">DNA-binding</keyword>
<evidence type="ECO:0000313" key="6">
    <source>
        <dbReference type="EMBL" id="MEV5507359.1"/>
    </source>
</evidence>
<dbReference type="InterPro" id="IPR009057">
    <property type="entry name" value="Homeodomain-like_sf"/>
</dbReference>
<evidence type="ECO:0000313" key="7">
    <source>
        <dbReference type="Proteomes" id="UP001552594"/>
    </source>
</evidence>
<keyword evidence="1" id="KW-0805">Transcription regulation</keyword>
<keyword evidence="3" id="KW-0804">Transcription</keyword>
<dbReference type="InterPro" id="IPR036271">
    <property type="entry name" value="Tet_transcr_reg_TetR-rel_C_sf"/>
</dbReference>
<evidence type="ECO:0000256" key="1">
    <source>
        <dbReference type="ARBA" id="ARBA00023015"/>
    </source>
</evidence>
<feature type="DNA-binding region" description="H-T-H motif" evidence="4">
    <location>
        <begin position="23"/>
        <end position="42"/>
    </location>
</feature>
<dbReference type="InterPro" id="IPR050109">
    <property type="entry name" value="HTH-type_TetR-like_transc_reg"/>
</dbReference>
<dbReference type="InterPro" id="IPR001647">
    <property type="entry name" value="HTH_TetR"/>
</dbReference>
<sequence length="216" mass="23465">MSREEILRAAARLVRERGPRALTMRRLAEELGTAVTAIYWHVGNREALLDALVERTLQEFAAIHPTGRTPRTRIVSLARTLRAELRARPHLIAMVHERGLTERLFLPVRQALVKEAQAAGLRGARAAALVRAVEFLVVGSVLVEKVSGPEGERMAADTVTDGAKTGGAVARDAVTPDAVVAGEGDRALERALARPPDPGRLFELSVRAVVRDLLSR</sequence>
<organism evidence="6 7">
    <name type="scientific">Streptomyces orinoci</name>
    <name type="common">Streptoverticillium orinoci</name>
    <dbReference type="NCBI Taxonomy" id="67339"/>
    <lineage>
        <taxon>Bacteria</taxon>
        <taxon>Bacillati</taxon>
        <taxon>Actinomycetota</taxon>
        <taxon>Actinomycetes</taxon>
        <taxon>Kitasatosporales</taxon>
        <taxon>Streptomycetaceae</taxon>
        <taxon>Streptomyces</taxon>
    </lineage>
</organism>
<dbReference type="PRINTS" id="PR00400">
    <property type="entry name" value="TETREPRESSOR"/>
</dbReference>
<name>A0ABV3JYI2_STRON</name>
<accession>A0ABV3JYI2</accession>
<evidence type="ECO:0000256" key="3">
    <source>
        <dbReference type="ARBA" id="ARBA00023163"/>
    </source>
</evidence>
<dbReference type="RefSeq" id="WP_241560900.1">
    <property type="nucleotide sequence ID" value="NZ_JBFAUK010000008.1"/>
</dbReference>
<dbReference type="PRINTS" id="PR00455">
    <property type="entry name" value="HTHTETR"/>
</dbReference>
<dbReference type="EMBL" id="JBFAUK010000008">
    <property type="protein sequence ID" value="MEV5507359.1"/>
    <property type="molecule type" value="Genomic_DNA"/>
</dbReference>
<dbReference type="Gene3D" id="1.10.357.10">
    <property type="entry name" value="Tetracycline Repressor, domain 2"/>
    <property type="match status" value="1"/>
</dbReference>